<protein>
    <submittedName>
        <fullName evidence="1">Uncharacterized protein</fullName>
    </submittedName>
</protein>
<organism evidence="1 2">
    <name type="scientific">Romeriopsis navalis LEGE 11480</name>
    <dbReference type="NCBI Taxonomy" id="2777977"/>
    <lineage>
        <taxon>Bacteria</taxon>
        <taxon>Bacillati</taxon>
        <taxon>Cyanobacteriota</taxon>
        <taxon>Cyanophyceae</taxon>
        <taxon>Leptolyngbyales</taxon>
        <taxon>Leptolyngbyaceae</taxon>
        <taxon>Romeriopsis</taxon>
        <taxon>Romeriopsis navalis</taxon>
    </lineage>
</organism>
<dbReference type="EMBL" id="JADEXQ010000071">
    <property type="protein sequence ID" value="MBE9031661.1"/>
    <property type="molecule type" value="Genomic_DNA"/>
</dbReference>
<name>A0A928VRK0_9CYAN</name>
<proteinExistence type="predicted"/>
<accession>A0A928VRK0</accession>
<dbReference type="AlphaFoldDB" id="A0A928VRK0"/>
<sequence>MVLGSLGIAPEGAIANTYSGQNLGGGAALSWRFTNPIDLTGLKPGQNNPPQRLGYACWTRDALGGMARTAFLYRYKIMGEPFTDNTYLVPLNGVTIRPGEKQLRSQVVEAEDPAVLKNLPKALSGTWFANNLAPEALDKACIDGGITAGLRQLSKEHGKPIVAVKPAVPVPTPNTYASGRFGFKFAYPQNYNLTTNENNLNDYIYLRRVEDKNEPEPPYISISVYKNPKGRSLAKVRDGLGFDVEGKTKQTTVAGQKGIEFAASGLYTMRNVMFPTPDGKHVVHLNVTLSTEKGDGPLGQDAKSILSNFQF</sequence>
<keyword evidence="2" id="KW-1185">Reference proteome</keyword>
<evidence type="ECO:0000313" key="1">
    <source>
        <dbReference type="EMBL" id="MBE9031661.1"/>
    </source>
</evidence>
<reference evidence="1" key="1">
    <citation type="submission" date="2020-10" db="EMBL/GenBank/DDBJ databases">
        <authorList>
            <person name="Castelo-Branco R."/>
            <person name="Eusebio N."/>
            <person name="Adriana R."/>
            <person name="Vieira A."/>
            <person name="Brugerolle De Fraissinette N."/>
            <person name="Rezende De Castro R."/>
            <person name="Schneider M.P."/>
            <person name="Vasconcelos V."/>
            <person name="Leao P.N."/>
        </authorList>
    </citation>
    <scope>NUCLEOTIDE SEQUENCE</scope>
    <source>
        <strain evidence="1">LEGE 11480</strain>
    </source>
</reference>
<dbReference type="Proteomes" id="UP000625316">
    <property type="component" value="Unassembled WGS sequence"/>
</dbReference>
<comment type="caution">
    <text evidence="1">The sequence shown here is derived from an EMBL/GenBank/DDBJ whole genome shotgun (WGS) entry which is preliminary data.</text>
</comment>
<evidence type="ECO:0000313" key="2">
    <source>
        <dbReference type="Proteomes" id="UP000625316"/>
    </source>
</evidence>
<gene>
    <name evidence="1" type="ORF">IQ266_18165</name>
</gene>